<keyword evidence="1" id="KW-0472">Membrane</keyword>
<protein>
    <submittedName>
        <fullName evidence="2">Uncharacterized protein</fullName>
    </submittedName>
</protein>
<reference evidence="2 3" key="1">
    <citation type="journal article" date="2007" name="Int. J. Syst. Evol. Microbiol.">
        <title>Chryseobacterium flavum sp. nov., isolated from polluted soil.</title>
        <authorList>
            <person name="Zhou Y."/>
            <person name="Dong J."/>
            <person name="Wang X."/>
            <person name="Huang X."/>
            <person name="Zhang K.Y."/>
            <person name="Zhang Y.Q."/>
            <person name="Guo Y.F."/>
            <person name="Lai R."/>
            <person name="Li W.J."/>
        </authorList>
    </citation>
    <scope>NUCLEOTIDE SEQUENCE [LARGE SCALE GENOMIC DNA]</scope>
    <source>
        <strain evidence="2 3">KCTC 12877</strain>
    </source>
</reference>
<keyword evidence="1" id="KW-0812">Transmembrane</keyword>
<gene>
    <name evidence="2" type="ORF">DRF59_01695</name>
</gene>
<evidence type="ECO:0000313" key="3">
    <source>
        <dbReference type="Proteomes" id="UP000256769"/>
    </source>
</evidence>
<feature type="transmembrane region" description="Helical" evidence="1">
    <location>
        <begin position="6"/>
        <end position="27"/>
    </location>
</feature>
<comment type="caution">
    <text evidence="2">The sequence shown here is derived from an EMBL/GenBank/DDBJ whole genome shotgun (WGS) entry which is preliminary data.</text>
</comment>
<evidence type="ECO:0000313" key="2">
    <source>
        <dbReference type="EMBL" id="REC69599.1"/>
    </source>
</evidence>
<dbReference type="AlphaFoldDB" id="A0A3D9CV43"/>
<keyword evidence="3" id="KW-1185">Reference proteome</keyword>
<feature type="transmembrane region" description="Helical" evidence="1">
    <location>
        <begin position="48"/>
        <end position="65"/>
    </location>
</feature>
<keyword evidence="1" id="KW-1133">Transmembrane helix</keyword>
<organism evidence="2 3">
    <name type="scientific">Chryseobacterium flavum</name>
    <dbReference type="NCBI Taxonomy" id="415851"/>
    <lineage>
        <taxon>Bacteria</taxon>
        <taxon>Pseudomonadati</taxon>
        <taxon>Bacteroidota</taxon>
        <taxon>Flavobacteriia</taxon>
        <taxon>Flavobacteriales</taxon>
        <taxon>Weeksellaceae</taxon>
        <taxon>Chryseobacterium group</taxon>
        <taxon>Chryseobacterium</taxon>
    </lineage>
</organism>
<sequence>MKAYALTLTVTITFIFIVRIFYPDSIINVSHNLNLFSVVEINTREIKNVIYLYLTGSILLSYLIFHNQLLFKLIYCLLIIINIILIIFSLKQF</sequence>
<dbReference type="EMBL" id="QNUE01000001">
    <property type="protein sequence ID" value="REC69599.1"/>
    <property type="molecule type" value="Genomic_DNA"/>
</dbReference>
<evidence type="ECO:0000256" key="1">
    <source>
        <dbReference type="SAM" id="Phobius"/>
    </source>
</evidence>
<feature type="transmembrane region" description="Helical" evidence="1">
    <location>
        <begin position="71"/>
        <end position="90"/>
    </location>
</feature>
<proteinExistence type="predicted"/>
<name>A0A3D9CV43_9FLAO</name>
<accession>A0A3D9CV43</accession>
<dbReference type="Proteomes" id="UP000256769">
    <property type="component" value="Unassembled WGS sequence"/>
</dbReference>